<dbReference type="EMBL" id="SMCX01000028">
    <property type="protein sequence ID" value="TCW21119.1"/>
    <property type="molecule type" value="Genomic_DNA"/>
</dbReference>
<organism evidence="2 3">
    <name type="scientific">Dietzia cinnamea</name>
    <dbReference type="NCBI Taxonomy" id="321318"/>
    <lineage>
        <taxon>Bacteria</taxon>
        <taxon>Bacillati</taxon>
        <taxon>Actinomycetota</taxon>
        <taxon>Actinomycetes</taxon>
        <taxon>Mycobacteriales</taxon>
        <taxon>Dietziaceae</taxon>
        <taxon>Dietzia</taxon>
    </lineage>
</organism>
<reference evidence="2 3" key="1">
    <citation type="submission" date="2019-03" db="EMBL/GenBank/DDBJ databases">
        <title>Root nodule microbial communities of legume samples collected from USA, Mexico and Botswana.</title>
        <authorList>
            <person name="Hirsch A."/>
        </authorList>
    </citation>
    <scope>NUCLEOTIDE SEQUENCE [LARGE SCALE GENOMIC DNA]</scope>
    <source>
        <strain evidence="2 3">55</strain>
    </source>
</reference>
<sequence length="171" mass="18913">MAPDGIRTKAQLCIAFGLAVGGRESELRALRGCDVYGETVDGEERIVVRLVNREGRERIVPALDPDAGEYLSARAQAVGSGLLIGSPDKNALNRAQEHMRKRGVNIQFSVRALRYLWLLRLAELALPLAVSLRMADTWNTEVFIDIECSLRAYSIADTLRLIDHAKQGDPK</sequence>
<evidence type="ECO:0000256" key="1">
    <source>
        <dbReference type="ARBA" id="ARBA00023172"/>
    </source>
</evidence>
<evidence type="ECO:0008006" key="4">
    <source>
        <dbReference type="Google" id="ProtNLM"/>
    </source>
</evidence>
<name>A0A4R3ZMH0_9ACTN</name>
<gene>
    <name evidence="2" type="ORF">EDD19_1281</name>
</gene>
<dbReference type="GO" id="GO:0015074">
    <property type="term" value="P:DNA integration"/>
    <property type="evidence" value="ECO:0007669"/>
    <property type="project" value="InterPro"/>
</dbReference>
<dbReference type="RefSeq" id="WP_131886381.1">
    <property type="nucleotide sequence ID" value="NZ_CP143053.1"/>
</dbReference>
<dbReference type="AlphaFoldDB" id="A0A4R3ZMH0"/>
<dbReference type="GO" id="GO:0003677">
    <property type="term" value="F:DNA binding"/>
    <property type="evidence" value="ECO:0007669"/>
    <property type="project" value="InterPro"/>
</dbReference>
<dbReference type="Gene3D" id="1.10.443.10">
    <property type="entry name" value="Intergrase catalytic core"/>
    <property type="match status" value="1"/>
</dbReference>
<evidence type="ECO:0000313" key="2">
    <source>
        <dbReference type="EMBL" id="TCW21119.1"/>
    </source>
</evidence>
<dbReference type="InterPro" id="IPR013762">
    <property type="entry name" value="Integrase-like_cat_sf"/>
</dbReference>
<protein>
    <recommendedName>
        <fullName evidence="4">Tyr recombinase domain-containing protein</fullName>
    </recommendedName>
</protein>
<keyword evidence="1" id="KW-0233">DNA recombination</keyword>
<accession>A0A4R3ZMH0</accession>
<dbReference type="SUPFAM" id="SSF56349">
    <property type="entry name" value="DNA breaking-rejoining enzymes"/>
    <property type="match status" value="1"/>
</dbReference>
<dbReference type="GeneID" id="89529022"/>
<proteinExistence type="predicted"/>
<evidence type="ECO:0000313" key="3">
    <source>
        <dbReference type="Proteomes" id="UP000295805"/>
    </source>
</evidence>
<dbReference type="Proteomes" id="UP000295805">
    <property type="component" value="Unassembled WGS sequence"/>
</dbReference>
<comment type="caution">
    <text evidence="2">The sequence shown here is derived from an EMBL/GenBank/DDBJ whole genome shotgun (WGS) entry which is preliminary data.</text>
</comment>
<dbReference type="InterPro" id="IPR011010">
    <property type="entry name" value="DNA_brk_join_enz"/>
</dbReference>
<dbReference type="GO" id="GO:0006310">
    <property type="term" value="P:DNA recombination"/>
    <property type="evidence" value="ECO:0007669"/>
    <property type="project" value="UniProtKB-KW"/>
</dbReference>